<name>A0A7J0FQ45_9ERIC</name>
<dbReference type="EMBL" id="BJWL01000013">
    <property type="protein sequence ID" value="GFZ00048.1"/>
    <property type="molecule type" value="Genomic_DNA"/>
</dbReference>
<evidence type="ECO:0000313" key="3">
    <source>
        <dbReference type="Proteomes" id="UP000585474"/>
    </source>
</evidence>
<organism evidence="2 3">
    <name type="scientific">Actinidia rufa</name>
    <dbReference type="NCBI Taxonomy" id="165716"/>
    <lineage>
        <taxon>Eukaryota</taxon>
        <taxon>Viridiplantae</taxon>
        <taxon>Streptophyta</taxon>
        <taxon>Embryophyta</taxon>
        <taxon>Tracheophyta</taxon>
        <taxon>Spermatophyta</taxon>
        <taxon>Magnoliopsida</taxon>
        <taxon>eudicotyledons</taxon>
        <taxon>Gunneridae</taxon>
        <taxon>Pentapetalae</taxon>
        <taxon>asterids</taxon>
        <taxon>Ericales</taxon>
        <taxon>Actinidiaceae</taxon>
        <taxon>Actinidia</taxon>
    </lineage>
</organism>
<dbReference type="AlphaFoldDB" id="A0A7J0FQ45"/>
<accession>A0A7J0FQ45</accession>
<gene>
    <name evidence="2" type="ORF">Acr_13g0014470</name>
</gene>
<dbReference type="Proteomes" id="UP000585474">
    <property type="component" value="Unassembled WGS sequence"/>
</dbReference>
<sequence length="336" mass="36683">MHQQSQYLTNVFYSHVSGTQMVPIPYTTGPQYPNHHGMVYGGHNQKQEGWKETNKHQDGWYGGSGHRGIGYDSNDQKHGGWKEMNKHQDGWYGGSGDHGLGYDSNDPSKFSHVGKAFPCAVPSNRYGVYQDRVVPSKVLSNGYGAPSTWGSDQPYLRRVSDSGVLGFETYEQGLVSGLGHYNIGLDSAHCHWLVDHLPSPPTSIWEVGGSKLANGQYGGHKLYLCPALRNSRPPPNFQQRTIALAQPPPCPCSALVQQLPCSTPRRLSTTPHCCLAVPMTASRSCNHTSCSHPRTSSLILQAVPPVCPRQSPSRRQPQAVPCCRQSSSSSGSHPLA</sequence>
<proteinExistence type="predicted"/>
<comment type="caution">
    <text evidence="2">The sequence shown here is derived from an EMBL/GenBank/DDBJ whole genome shotgun (WGS) entry which is preliminary data.</text>
</comment>
<reference evidence="2 3" key="1">
    <citation type="submission" date="2019-07" db="EMBL/GenBank/DDBJ databases">
        <title>De Novo Assembly of kiwifruit Actinidia rufa.</title>
        <authorList>
            <person name="Sugita-Konishi S."/>
            <person name="Sato K."/>
            <person name="Mori E."/>
            <person name="Abe Y."/>
            <person name="Kisaki G."/>
            <person name="Hamano K."/>
            <person name="Suezawa K."/>
            <person name="Otani M."/>
            <person name="Fukuda T."/>
            <person name="Manabe T."/>
            <person name="Gomi K."/>
            <person name="Tabuchi M."/>
            <person name="Akimitsu K."/>
            <person name="Kataoka I."/>
        </authorList>
    </citation>
    <scope>NUCLEOTIDE SEQUENCE [LARGE SCALE GENOMIC DNA]</scope>
    <source>
        <strain evidence="3">cv. Fuchu</strain>
    </source>
</reference>
<feature type="compositionally biased region" description="Low complexity" evidence="1">
    <location>
        <begin position="326"/>
        <end position="336"/>
    </location>
</feature>
<evidence type="ECO:0000313" key="2">
    <source>
        <dbReference type="EMBL" id="GFZ00048.1"/>
    </source>
</evidence>
<protein>
    <submittedName>
        <fullName evidence="2">Uncharacterized protein</fullName>
    </submittedName>
</protein>
<keyword evidence="3" id="KW-1185">Reference proteome</keyword>
<evidence type="ECO:0000256" key="1">
    <source>
        <dbReference type="SAM" id="MobiDB-lite"/>
    </source>
</evidence>
<feature type="region of interest" description="Disordered" evidence="1">
    <location>
        <begin position="307"/>
        <end position="336"/>
    </location>
</feature>